<organism evidence="3 4">
    <name type="scientific">Oncorhynchus tshawytscha</name>
    <name type="common">Chinook salmon</name>
    <name type="synonym">Salmo tshawytscha</name>
    <dbReference type="NCBI Taxonomy" id="74940"/>
    <lineage>
        <taxon>Eukaryota</taxon>
        <taxon>Metazoa</taxon>
        <taxon>Chordata</taxon>
        <taxon>Craniata</taxon>
        <taxon>Vertebrata</taxon>
        <taxon>Euteleostomi</taxon>
        <taxon>Actinopterygii</taxon>
        <taxon>Neopterygii</taxon>
        <taxon>Teleostei</taxon>
        <taxon>Protacanthopterygii</taxon>
        <taxon>Salmoniformes</taxon>
        <taxon>Salmonidae</taxon>
        <taxon>Salmoninae</taxon>
        <taxon>Oncorhynchus</taxon>
    </lineage>
</organism>
<name>A0A8C8F6V4_ONCTS</name>
<evidence type="ECO:0000313" key="3">
    <source>
        <dbReference type="Ensembl" id="ENSOTSP00005030522.2"/>
    </source>
</evidence>
<dbReference type="GO" id="GO:0048812">
    <property type="term" value="P:neuron projection morphogenesis"/>
    <property type="evidence" value="ECO:0007669"/>
    <property type="project" value="TreeGrafter"/>
</dbReference>
<keyword evidence="4" id="KW-1185">Reference proteome</keyword>
<evidence type="ECO:0008006" key="5">
    <source>
        <dbReference type="Google" id="ProtNLM"/>
    </source>
</evidence>
<dbReference type="GO" id="GO:0031252">
    <property type="term" value="C:cell leading edge"/>
    <property type="evidence" value="ECO:0007669"/>
    <property type="project" value="TreeGrafter"/>
</dbReference>
<feature type="region of interest" description="Disordered" evidence="2">
    <location>
        <begin position="397"/>
        <end position="426"/>
    </location>
</feature>
<feature type="compositionally biased region" description="Basic and acidic residues" evidence="2">
    <location>
        <begin position="264"/>
        <end position="296"/>
    </location>
</feature>
<protein>
    <recommendedName>
        <fullName evidence="5">Shootin-1</fullName>
    </recommendedName>
</protein>
<reference evidence="3" key="2">
    <citation type="submission" date="2025-09" db="UniProtKB">
        <authorList>
            <consortium name="Ensembl"/>
        </authorList>
    </citation>
    <scope>IDENTIFICATION</scope>
</reference>
<dbReference type="GeneTree" id="ENSGT00510000048167"/>
<dbReference type="Ensembl" id="ENSOTST00005033018.2">
    <property type="protein sequence ID" value="ENSOTSP00005030522.2"/>
    <property type="gene ID" value="ENSOTSG00005014334.2"/>
</dbReference>
<dbReference type="Proteomes" id="UP000694402">
    <property type="component" value="Unassembled WGS sequence"/>
</dbReference>
<accession>A0A8C8F6V4</accession>
<evidence type="ECO:0000256" key="1">
    <source>
        <dbReference type="SAM" id="Coils"/>
    </source>
</evidence>
<dbReference type="GO" id="GO:0044295">
    <property type="term" value="C:axonal growth cone"/>
    <property type="evidence" value="ECO:0007669"/>
    <property type="project" value="TreeGrafter"/>
</dbReference>
<dbReference type="InterPro" id="IPR024849">
    <property type="entry name" value="Shootin-1"/>
</dbReference>
<feature type="region of interest" description="Disordered" evidence="2">
    <location>
        <begin position="264"/>
        <end position="345"/>
    </location>
</feature>
<dbReference type="GO" id="GO:2001224">
    <property type="term" value="P:positive regulation of neuron migration"/>
    <property type="evidence" value="ECO:0007669"/>
    <property type="project" value="TreeGrafter"/>
</dbReference>
<dbReference type="PANTHER" id="PTHR46606:SF1">
    <property type="entry name" value="SHOOTIN-1"/>
    <property type="match status" value="1"/>
</dbReference>
<reference evidence="3" key="1">
    <citation type="submission" date="2025-08" db="UniProtKB">
        <authorList>
            <consortium name="Ensembl"/>
        </authorList>
    </citation>
    <scope>IDENTIFICATION</scope>
</reference>
<proteinExistence type="predicted"/>
<sequence length="470" mass="52942">MFFFCIPVSQMVIEEVSVLQTQLEIEKSCRENAEALATKLNSENRKLKYLSLSSRPCLDEMLPSITDCMPLEEETDTQDTSPDPCSLSNSRVKLQETVSTLLEEKKRLSCQLQEQQRQIEELKALAEKEQAEMKELHKTIEQQSKTIKRFNRVSVMATTEYEEMKEQLDLEQSLRVKAETYAHEMLVKQKEANRQSMILLQNADPSLQLIKALEDVANVTKTLEQERLLHHQKVKALEAELQEYSLKQQIAELQSQLELMEEEKRETEGRLQEVEKKNRDLEKRALTRPCTRDRPNPRPCSPAPSTTTTPPPPPPLPHRDATPSGKTISSKGGSPKLQQAPGGADNVKVKAVNEMMERIKHGVVLRPVKGGDSKKPPVMEEKLPQESAMEELKGILETVKKSPSRGSQESVPSPPGKSPVSSELEVILRRRRKQACDSGGGSKTICLFGFLHSPKMGISIISSEEDHPPQ</sequence>
<gene>
    <name evidence="3" type="primary">LOC112221260</name>
</gene>
<keyword evidence="1" id="KW-0175">Coiled coil</keyword>
<evidence type="ECO:0000256" key="2">
    <source>
        <dbReference type="SAM" id="MobiDB-lite"/>
    </source>
</evidence>
<feature type="coiled-coil region" evidence="1">
    <location>
        <begin position="91"/>
        <end position="146"/>
    </location>
</feature>
<dbReference type="PANTHER" id="PTHR46606">
    <property type="entry name" value="SHOOTIN-1"/>
    <property type="match status" value="1"/>
</dbReference>
<evidence type="ECO:0000313" key="4">
    <source>
        <dbReference type="Proteomes" id="UP000694402"/>
    </source>
</evidence>
<dbReference type="GO" id="GO:0005737">
    <property type="term" value="C:cytoplasm"/>
    <property type="evidence" value="ECO:0007669"/>
    <property type="project" value="TreeGrafter"/>
</dbReference>
<dbReference type="AlphaFoldDB" id="A0A8C8F6V4"/>